<dbReference type="InterPro" id="IPR043128">
    <property type="entry name" value="Rev_trsase/Diguanyl_cyclase"/>
</dbReference>
<gene>
    <name evidence="6" type="ORF">GNP35_14095</name>
</gene>
<evidence type="ECO:0000256" key="4">
    <source>
        <dbReference type="SAM" id="Phobius"/>
    </source>
</evidence>
<keyword evidence="7" id="KW-1185">Reference proteome</keyword>
<keyword evidence="4" id="KW-0472">Membrane</keyword>
<dbReference type="SUPFAM" id="SSF55073">
    <property type="entry name" value="Nucleotide cyclase"/>
    <property type="match status" value="1"/>
</dbReference>
<dbReference type="InterPro" id="IPR000160">
    <property type="entry name" value="GGDEF_dom"/>
</dbReference>
<reference evidence="6 7" key="1">
    <citation type="submission" date="2019-11" db="EMBL/GenBank/DDBJ databases">
        <title>P. haliotis isolates from Z. marina roots.</title>
        <authorList>
            <person name="Cohen M."/>
            <person name="Jospin G."/>
            <person name="Eisen J.A."/>
            <person name="Coil D.A."/>
        </authorList>
    </citation>
    <scope>NUCLEOTIDE SEQUENCE [LARGE SCALE GENOMIC DNA]</scope>
    <source>
        <strain evidence="6 7">UCD-MCMsp1aY</strain>
    </source>
</reference>
<sequence>MYMQEKYEKWHRYINTDNVDNVEVKRQNISLLAMITLAIVVLAGLLIVNHQEYSAILNASIFGGLCFVIISACIFYLTPFQQVGRIVLCSGLLVFNGMLIYSGGTESTALYWLFYYPLMSYSVTGPKWGSFFSLCFIVIAFFLLYTDGAITANYAMAERSRFLLSSLVIILFSFINEFYREQSRTKIESVSIDHKRDANTDALTDIPNRRFLEASYFPYLKANANLLLPASLIMTDIDHFKVINDTYGHDVGDKAIVHCVNVIKKALRNTDVLCRVGGEEFLVCIPQMGIKKAEKIAEKIRVSLQDTPMVLEDGKLLTIRSSFGVSEIVSSDEFNSAIKLADERLYAAKEKGRNRVVAA</sequence>
<dbReference type="FunFam" id="3.30.70.270:FF:000001">
    <property type="entry name" value="Diguanylate cyclase domain protein"/>
    <property type="match status" value="1"/>
</dbReference>
<evidence type="ECO:0000256" key="1">
    <source>
        <dbReference type="ARBA" id="ARBA00001946"/>
    </source>
</evidence>
<comment type="cofactor">
    <cofactor evidence="1">
        <name>Mg(2+)</name>
        <dbReference type="ChEBI" id="CHEBI:18420"/>
    </cofactor>
</comment>
<dbReference type="Pfam" id="PF20966">
    <property type="entry name" value="MASE6"/>
    <property type="match status" value="1"/>
</dbReference>
<dbReference type="AlphaFoldDB" id="A0A6N8FA72"/>
<evidence type="ECO:0000313" key="7">
    <source>
        <dbReference type="Proteomes" id="UP000439994"/>
    </source>
</evidence>
<dbReference type="InterPro" id="IPR048435">
    <property type="entry name" value="MASE6"/>
</dbReference>
<dbReference type="PANTHER" id="PTHR45138:SF9">
    <property type="entry name" value="DIGUANYLATE CYCLASE DGCM-RELATED"/>
    <property type="match status" value="1"/>
</dbReference>
<evidence type="ECO:0000313" key="6">
    <source>
        <dbReference type="EMBL" id="MUH73515.1"/>
    </source>
</evidence>
<dbReference type="EC" id="2.7.7.65" evidence="2"/>
<feature type="transmembrane region" description="Helical" evidence="4">
    <location>
        <begin position="130"/>
        <end position="150"/>
    </location>
</feature>
<keyword evidence="4" id="KW-0812">Transmembrane</keyword>
<proteinExistence type="predicted"/>
<feature type="transmembrane region" description="Helical" evidence="4">
    <location>
        <begin position="162"/>
        <end position="179"/>
    </location>
</feature>
<evidence type="ECO:0000256" key="3">
    <source>
        <dbReference type="ARBA" id="ARBA00034247"/>
    </source>
</evidence>
<comment type="caution">
    <text evidence="6">The sequence shown here is derived from an EMBL/GenBank/DDBJ whole genome shotgun (WGS) entry which is preliminary data.</text>
</comment>
<feature type="domain" description="GGDEF" evidence="5">
    <location>
        <begin position="228"/>
        <end position="359"/>
    </location>
</feature>
<keyword evidence="4" id="KW-1133">Transmembrane helix</keyword>
<dbReference type="InterPro" id="IPR029787">
    <property type="entry name" value="Nucleotide_cyclase"/>
</dbReference>
<dbReference type="Gene3D" id="3.30.70.270">
    <property type="match status" value="1"/>
</dbReference>
<dbReference type="GO" id="GO:0052621">
    <property type="term" value="F:diguanylate cyclase activity"/>
    <property type="evidence" value="ECO:0007669"/>
    <property type="project" value="UniProtKB-EC"/>
</dbReference>
<evidence type="ECO:0000259" key="5">
    <source>
        <dbReference type="PROSITE" id="PS50887"/>
    </source>
</evidence>
<evidence type="ECO:0000256" key="2">
    <source>
        <dbReference type="ARBA" id="ARBA00012528"/>
    </source>
</evidence>
<accession>A0A6N8FA72</accession>
<dbReference type="EMBL" id="WOCD01000005">
    <property type="protein sequence ID" value="MUH73515.1"/>
    <property type="molecule type" value="Genomic_DNA"/>
</dbReference>
<dbReference type="NCBIfam" id="TIGR00254">
    <property type="entry name" value="GGDEF"/>
    <property type="match status" value="1"/>
</dbReference>
<dbReference type="OrthoDB" id="9813903at2"/>
<feature type="transmembrane region" description="Helical" evidence="4">
    <location>
        <begin position="55"/>
        <end position="77"/>
    </location>
</feature>
<dbReference type="CDD" id="cd01949">
    <property type="entry name" value="GGDEF"/>
    <property type="match status" value="1"/>
</dbReference>
<name>A0A6N8FA72_9GAMM</name>
<dbReference type="InterPro" id="IPR050469">
    <property type="entry name" value="Diguanylate_Cyclase"/>
</dbReference>
<comment type="catalytic activity">
    <reaction evidence="3">
        <text>2 GTP = 3',3'-c-di-GMP + 2 diphosphate</text>
        <dbReference type="Rhea" id="RHEA:24898"/>
        <dbReference type="ChEBI" id="CHEBI:33019"/>
        <dbReference type="ChEBI" id="CHEBI:37565"/>
        <dbReference type="ChEBI" id="CHEBI:58805"/>
        <dbReference type="EC" id="2.7.7.65"/>
    </reaction>
</comment>
<organism evidence="6 7">
    <name type="scientific">Psychrosphaera haliotis</name>
    <dbReference type="NCBI Taxonomy" id="555083"/>
    <lineage>
        <taxon>Bacteria</taxon>
        <taxon>Pseudomonadati</taxon>
        <taxon>Pseudomonadota</taxon>
        <taxon>Gammaproteobacteria</taxon>
        <taxon>Alteromonadales</taxon>
        <taxon>Pseudoalteromonadaceae</taxon>
        <taxon>Psychrosphaera</taxon>
    </lineage>
</organism>
<dbReference type="Proteomes" id="UP000439994">
    <property type="component" value="Unassembled WGS sequence"/>
</dbReference>
<feature type="transmembrane region" description="Helical" evidence="4">
    <location>
        <begin position="29"/>
        <end position="48"/>
    </location>
</feature>
<protein>
    <recommendedName>
        <fullName evidence="2">diguanylate cyclase</fullName>
        <ecNumber evidence="2">2.7.7.65</ecNumber>
    </recommendedName>
</protein>
<dbReference type="Pfam" id="PF00990">
    <property type="entry name" value="GGDEF"/>
    <property type="match status" value="1"/>
</dbReference>
<dbReference type="PROSITE" id="PS50887">
    <property type="entry name" value="GGDEF"/>
    <property type="match status" value="1"/>
</dbReference>
<dbReference type="PANTHER" id="PTHR45138">
    <property type="entry name" value="REGULATORY COMPONENTS OF SENSORY TRANSDUCTION SYSTEM"/>
    <property type="match status" value="1"/>
</dbReference>
<dbReference type="SMART" id="SM00267">
    <property type="entry name" value="GGDEF"/>
    <property type="match status" value="1"/>
</dbReference>